<keyword evidence="4 11" id="KW-0808">Transferase</keyword>
<protein>
    <recommendedName>
        <fullName evidence="9">4,4'-diaponeurosporenoate glycosyltransferase</fullName>
    </recommendedName>
</protein>
<evidence type="ECO:0000313" key="12">
    <source>
        <dbReference type="Proteomes" id="UP000256253"/>
    </source>
</evidence>
<dbReference type="Gene3D" id="3.90.550.10">
    <property type="entry name" value="Spore Coat Polysaccharide Biosynthesis Protein SpsA, Chain A"/>
    <property type="match status" value="1"/>
</dbReference>
<evidence type="ECO:0000256" key="4">
    <source>
        <dbReference type="ARBA" id="ARBA00022679"/>
    </source>
</evidence>
<dbReference type="InterPro" id="IPR029044">
    <property type="entry name" value="Nucleotide-diphossugar_trans"/>
</dbReference>
<proteinExistence type="inferred from homology"/>
<evidence type="ECO:0000256" key="3">
    <source>
        <dbReference type="ARBA" id="ARBA00022676"/>
    </source>
</evidence>
<dbReference type="AlphaFoldDB" id="A0A3D9UQ89"/>
<evidence type="ECO:0000313" key="11">
    <source>
        <dbReference type="EMBL" id="REF31628.1"/>
    </source>
</evidence>
<dbReference type="PANTHER" id="PTHR43646:SF2">
    <property type="entry name" value="GLYCOSYLTRANSFERASE 2-LIKE DOMAIN-CONTAINING PROTEIN"/>
    <property type="match status" value="1"/>
</dbReference>
<sequence length="288" mass="31138">MKALGGSMVSVVIAAHEEEAVIGQCLRALLEQRHVHPLEIVVCANGCADRTAAVARSYGVKVLDLPEPGKTGALNAAEDAVSTFPRIYLDADIVLAPDAVNRLVGSLNDSPGGIVAVPSRRIDTRGRPILVRSYFAVNSRLPIFRDALFGRGTICLSAPARARFDRFPTVIADDLFLDSLFTASERVVVPEVEVLIAAPHSTKELLNRLVRVRRGNSELRANAEFAGSSLRATDRWAWWRSVVRPNPELAPAAVPYVVITMLAAVLARRNSIDWGRDGSTRSSAGARV</sequence>
<evidence type="ECO:0000259" key="10">
    <source>
        <dbReference type="Pfam" id="PF00535"/>
    </source>
</evidence>
<comment type="function">
    <text evidence="6">Catalyzes the glycosylation of 4,4'-diaponeurosporenoate, i.e. the esterification of glucose at the C1'' position with the carboxyl group of 4,4'-diaponeurosporenic acid, to form glycosyl-4,4'-diaponeurosporenoate. This is a step in the biosynthesis of staphyloxanthin, an orange pigment present in most staphylococci strains.</text>
</comment>
<comment type="similarity">
    <text evidence="8">Belongs to the glycosyltransferase 2 family. CrtQ subfamily.</text>
</comment>
<evidence type="ECO:0000256" key="1">
    <source>
        <dbReference type="ARBA" id="ARBA00004236"/>
    </source>
</evidence>
<keyword evidence="12" id="KW-1185">Reference proteome</keyword>
<organism evidence="11 12">
    <name type="scientific">Calidifontibacter indicus</name>
    <dbReference type="NCBI Taxonomy" id="419650"/>
    <lineage>
        <taxon>Bacteria</taxon>
        <taxon>Bacillati</taxon>
        <taxon>Actinomycetota</taxon>
        <taxon>Actinomycetes</taxon>
        <taxon>Micrococcales</taxon>
        <taxon>Dermacoccaceae</taxon>
        <taxon>Calidifontibacter</taxon>
    </lineage>
</organism>
<evidence type="ECO:0000256" key="9">
    <source>
        <dbReference type="ARBA" id="ARBA00040345"/>
    </source>
</evidence>
<evidence type="ECO:0000256" key="5">
    <source>
        <dbReference type="ARBA" id="ARBA00023136"/>
    </source>
</evidence>
<dbReference type="Proteomes" id="UP000256253">
    <property type="component" value="Unassembled WGS sequence"/>
</dbReference>
<gene>
    <name evidence="11" type="ORF">DFJ65_2700</name>
</gene>
<comment type="caution">
    <text evidence="11">The sequence shown here is derived from an EMBL/GenBank/DDBJ whole genome shotgun (WGS) entry which is preliminary data.</text>
</comment>
<keyword evidence="3" id="KW-0328">Glycosyltransferase</keyword>
<evidence type="ECO:0000256" key="6">
    <source>
        <dbReference type="ARBA" id="ARBA00037281"/>
    </source>
</evidence>
<dbReference type="Pfam" id="PF00535">
    <property type="entry name" value="Glycos_transf_2"/>
    <property type="match status" value="1"/>
</dbReference>
<dbReference type="SUPFAM" id="SSF53448">
    <property type="entry name" value="Nucleotide-diphospho-sugar transferases"/>
    <property type="match status" value="1"/>
</dbReference>
<evidence type="ECO:0000256" key="7">
    <source>
        <dbReference type="ARBA" id="ARBA00037904"/>
    </source>
</evidence>
<accession>A0A3D9UQ89</accession>
<keyword evidence="5" id="KW-0472">Membrane</keyword>
<dbReference type="PANTHER" id="PTHR43646">
    <property type="entry name" value="GLYCOSYLTRANSFERASE"/>
    <property type="match status" value="1"/>
</dbReference>
<dbReference type="GO" id="GO:0016757">
    <property type="term" value="F:glycosyltransferase activity"/>
    <property type="evidence" value="ECO:0007669"/>
    <property type="project" value="UniProtKB-KW"/>
</dbReference>
<evidence type="ECO:0000256" key="8">
    <source>
        <dbReference type="ARBA" id="ARBA00038120"/>
    </source>
</evidence>
<comment type="subcellular location">
    <subcellularLocation>
        <location evidence="1">Cell membrane</location>
    </subcellularLocation>
</comment>
<comment type="pathway">
    <text evidence="7">Carotenoid biosynthesis; staphyloxanthin biosynthesis; staphyloxanthin from farnesyl diphosphate: step 4/5.</text>
</comment>
<feature type="domain" description="Glycosyltransferase 2-like" evidence="10">
    <location>
        <begin position="10"/>
        <end position="130"/>
    </location>
</feature>
<reference evidence="11 12" key="1">
    <citation type="submission" date="2018-08" db="EMBL/GenBank/DDBJ databases">
        <title>Sequencing the genomes of 1000 actinobacteria strains.</title>
        <authorList>
            <person name="Klenk H.-P."/>
        </authorList>
    </citation>
    <scope>NUCLEOTIDE SEQUENCE [LARGE SCALE GENOMIC DNA]</scope>
    <source>
        <strain evidence="11 12">DSM 22967</strain>
    </source>
</reference>
<name>A0A3D9UQ89_9MICO</name>
<dbReference type="EMBL" id="QTUA01000001">
    <property type="protein sequence ID" value="REF31628.1"/>
    <property type="molecule type" value="Genomic_DNA"/>
</dbReference>
<dbReference type="InterPro" id="IPR001173">
    <property type="entry name" value="Glyco_trans_2-like"/>
</dbReference>
<keyword evidence="2" id="KW-1003">Cell membrane</keyword>
<evidence type="ECO:0000256" key="2">
    <source>
        <dbReference type="ARBA" id="ARBA00022475"/>
    </source>
</evidence>
<dbReference type="GO" id="GO:0005886">
    <property type="term" value="C:plasma membrane"/>
    <property type="evidence" value="ECO:0007669"/>
    <property type="project" value="UniProtKB-SubCell"/>
</dbReference>